<keyword evidence="2" id="KW-0169">Cobalamin biosynthesis</keyword>
<evidence type="ECO:0000256" key="3">
    <source>
        <dbReference type="ARBA" id="ARBA00023002"/>
    </source>
</evidence>
<dbReference type="GO" id="GO:0016994">
    <property type="term" value="F:precorrin-6A reductase activity"/>
    <property type="evidence" value="ECO:0007669"/>
    <property type="project" value="InterPro"/>
</dbReference>
<dbReference type="PROSITE" id="PS51014">
    <property type="entry name" value="COBK_CBIJ"/>
    <property type="match status" value="1"/>
</dbReference>
<dbReference type="EMBL" id="FNWV01000006">
    <property type="protein sequence ID" value="SEH66407.1"/>
    <property type="molecule type" value="Genomic_DNA"/>
</dbReference>
<evidence type="ECO:0000256" key="1">
    <source>
        <dbReference type="ARBA" id="ARBA00004953"/>
    </source>
</evidence>
<organism evidence="4 5">
    <name type="scientific">Ruminococcus flavefaciens</name>
    <dbReference type="NCBI Taxonomy" id="1265"/>
    <lineage>
        <taxon>Bacteria</taxon>
        <taxon>Bacillati</taxon>
        <taxon>Bacillota</taxon>
        <taxon>Clostridia</taxon>
        <taxon>Eubacteriales</taxon>
        <taxon>Oscillospiraceae</taxon>
        <taxon>Ruminococcus</taxon>
    </lineage>
</organism>
<dbReference type="Pfam" id="PF02571">
    <property type="entry name" value="CbiJ"/>
    <property type="match status" value="1"/>
</dbReference>
<gene>
    <name evidence="4" type="ORF">SAMN02910265_02034</name>
</gene>
<dbReference type="NCBIfam" id="TIGR00715">
    <property type="entry name" value="precor6x_red"/>
    <property type="match status" value="1"/>
</dbReference>
<evidence type="ECO:0000256" key="2">
    <source>
        <dbReference type="ARBA" id="ARBA00022573"/>
    </source>
</evidence>
<proteinExistence type="predicted"/>
<evidence type="ECO:0000313" key="5">
    <source>
        <dbReference type="Proteomes" id="UP000183190"/>
    </source>
</evidence>
<protein>
    <submittedName>
        <fullName evidence="4">Precorrin-6A/cobalt-precorrin-6A reductase</fullName>
    </submittedName>
</protein>
<dbReference type="PANTHER" id="PTHR36925">
    <property type="entry name" value="COBALT-PRECORRIN-6A REDUCTASE"/>
    <property type="match status" value="1"/>
</dbReference>
<sequence length="246" mass="27251">MCELLIFGGTTEGRELAEFCCENHIISVVSVATEYGAELLPDSEYLRIITGRLDSSGMEKLMSELKCKRVIDATHPYATEVTANIKKACAAANTAYYRLLRSSSETTNCKKVRDMEQLLKLLSSTDKKVLSTLGSKEIPKLTAMKNYAERLWVRVLPNEDIIRQCEELGIAKERVIAEKGPFSVARNIEHLKLSGAEIMVTKESGAAGGFPEKTEAAKQWGAELLVLERPAEKGYTLGEIKKMISE</sequence>
<comment type="pathway">
    <text evidence="1">Cofactor biosynthesis; adenosylcobalamin biosynthesis.</text>
</comment>
<dbReference type="AlphaFoldDB" id="A0A1H6K4G1"/>
<dbReference type="UniPathway" id="UPA00148"/>
<dbReference type="InterPro" id="IPR003723">
    <property type="entry name" value="Precorrin-6x_reduct"/>
</dbReference>
<evidence type="ECO:0000313" key="4">
    <source>
        <dbReference type="EMBL" id="SEH66407.1"/>
    </source>
</evidence>
<accession>A0A1H6K4G1</accession>
<dbReference type="PANTHER" id="PTHR36925:SF1">
    <property type="entry name" value="COBALT-PRECORRIN-6A REDUCTASE"/>
    <property type="match status" value="1"/>
</dbReference>
<keyword evidence="3" id="KW-0560">Oxidoreductase</keyword>
<dbReference type="Proteomes" id="UP000183190">
    <property type="component" value="Unassembled WGS sequence"/>
</dbReference>
<dbReference type="GO" id="GO:0009236">
    <property type="term" value="P:cobalamin biosynthetic process"/>
    <property type="evidence" value="ECO:0007669"/>
    <property type="project" value="UniProtKB-UniPathway"/>
</dbReference>
<name>A0A1H6K4G1_RUMFL</name>
<dbReference type="RefSeq" id="WP_081348205.1">
    <property type="nucleotide sequence ID" value="NZ_FNWV01000006.1"/>
</dbReference>
<reference evidence="4 5" key="1">
    <citation type="submission" date="2016-10" db="EMBL/GenBank/DDBJ databases">
        <authorList>
            <person name="de Groot N.N."/>
        </authorList>
    </citation>
    <scope>NUCLEOTIDE SEQUENCE [LARGE SCALE GENOMIC DNA]</scope>
    <source>
        <strain evidence="4 5">YAD2003</strain>
    </source>
</reference>
<dbReference type="OrthoDB" id="9780707at2"/>